<proteinExistence type="predicted"/>
<organism evidence="1 2">
    <name type="scientific">Pseudothermotoga hypogea DSM 11164 = NBRC 106472</name>
    <dbReference type="NCBI Taxonomy" id="1123384"/>
    <lineage>
        <taxon>Bacteria</taxon>
        <taxon>Thermotogati</taxon>
        <taxon>Thermotogota</taxon>
        <taxon>Thermotogae</taxon>
        <taxon>Thermotogales</taxon>
        <taxon>Thermotogaceae</taxon>
        <taxon>Pseudothermotoga</taxon>
    </lineage>
</organism>
<dbReference type="Proteomes" id="UP000077469">
    <property type="component" value="Chromosome"/>
</dbReference>
<dbReference type="PaxDb" id="1123384-AJ81_04285"/>
<sequence>MKRLLFVLLVLAGINVFASAFVSFDSFLGVGVSQQLIIEGEEQQIDAFTNYGVQFNFDYGLHRGLRFGAIVSSQNFSVRFENESLNFCLFCLGFEGMFVMDFLDLVLQVSGEGHWILGSISCEDGILSQANYTGNLFAGKVMFEKFLSENLSVAVGGGLKFLLVKNMTSSMDLTGFIPYAVLRIAYSF</sequence>
<gene>
    <name evidence="1" type="ORF">AJ81_04285</name>
</gene>
<evidence type="ECO:0000313" key="2">
    <source>
        <dbReference type="Proteomes" id="UP000077469"/>
    </source>
</evidence>
<dbReference type="KEGG" id="phy:AJ81_04285"/>
<evidence type="ECO:0000313" key="1">
    <source>
        <dbReference type="EMBL" id="AJC74712.1"/>
    </source>
</evidence>
<name>A0A0X1KU41_9THEM</name>
<dbReference type="PATRIC" id="fig|1123384.7.peg.838"/>
<accession>A0A0X1KU41</accession>
<dbReference type="EMBL" id="CP007141">
    <property type="protein sequence ID" value="AJC74712.1"/>
    <property type="molecule type" value="Genomic_DNA"/>
</dbReference>
<keyword evidence="2" id="KW-1185">Reference proteome</keyword>
<reference evidence="1 2" key="1">
    <citation type="submission" date="2014-01" db="EMBL/GenBank/DDBJ databases">
        <title>Genome sequencing of Thermotog hypogea.</title>
        <authorList>
            <person name="Zhang X."/>
            <person name="Alvare G."/>
            <person name="Fristensky B."/>
            <person name="Chen L."/>
            <person name="Suen T."/>
            <person name="Chen Q."/>
            <person name="Ma K."/>
        </authorList>
    </citation>
    <scope>NUCLEOTIDE SEQUENCE [LARGE SCALE GENOMIC DNA]</scope>
    <source>
        <strain evidence="1 2">DSM 11164</strain>
    </source>
</reference>
<dbReference type="OrthoDB" id="9933878at2"/>
<dbReference type="AlphaFoldDB" id="A0A0X1KU41"/>
<protein>
    <submittedName>
        <fullName evidence="1">Uncharacterized protein</fullName>
    </submittedName>
</protein>
<dbReference type="RefSeq" id="WP_031504748.1">
    <property type="nucleotide sequence ID" value="NC_022795.1"/>
</dbReference>
<dbReference type="STRING" id="1123384.AJ81_04285"/>